<keyword evidence="2" id="KW-1185">Reference proteome</keyword>
<evidence type="ECO:0000313" key="1">
    <source>
        <dbReference type="EMBL" id="QQP10795.1"/>
    </source>
</evidence>
<dbReference type="EMBL" id="CP067341">
    <property type="protein sequence ID" value="QQP10795.1"/>
    <property type="molecule type" value="Genomic_DNA"/>
</dbReference>
<organism evidence="1 2">
    <name type="scientific">Lysinibacillus agricola</name>
    <dbReference type="NCBI Taxonomy" id="2590012"/>
    <lineage>
        <taxon>Bacteria</taxon>
        <taxon>Bacillati</taxon>
        <taxon>Bacillota</taxon>
        <taxon>Bacilli</taxon>
        <taxon>Bacillales</taxon>
        <taxon>Bacillaceae</taxon>
        <taxon>Lysinibacillus</taxon>
    </lineage>
</organism>
<sequence length="57" mass="6662">MSIDNNDVGNDCKKEFIIDKDSMVKEVTMWIYKNTFMGGNLDKTFKLNIEIEKINDN</sequence>
<reference evidence="1 2" key="1">
    <citation type="submission" date="2020-01" db="EMBL/GenBank/DDBJ databases">
        <authorList>
            <person name="Liu G."/>
            <person name="Liu B."/>
        </authorList>
    </citation>
    <scope>NUCLEOTIDE SEQUENCE [LARGE SCALE GENOMIC DNA]</scope>
    <source>
        <strain evidence="1 2">FJAT-51161</strain>
    </source>
</reference>
<accession>A0ABX7ALY3</accession>
<dbReference type="RefSeq" id="WP_158003054.1">
    <property type="nucleotide sequence ID" value="NZ_CP067341.1"/>
</dbReference>
<proteinExistence type="predicted"/>
<protein>
    <submittedName>
        <fullName evidence="1">Uncharacterized protein</fullName>
    </submittedName>
</protein>
<evidence type="ECO:0000313" key="2">
    <source>
        <dbReference type="Proteomes" id="UP000596049"/>
    </source>
</evidence>
<dbReference type="Proteomes" id="UP000596049">
    <property type="component" value="Chromosome"/>
</dbReference>
<name>A0ABX7ALY3_9BACI</name>
<gene>
    <name evidence="1" type="ORF">FJQ98_16240</name>
</gene>